<name>A0AAD5UK47_9FUNG</name>
<proteinExistence type="predicted"/>
<keyword evidence="1" id="KW-0812">Transmembrane</keyword>
<evidence type="ECO:0000313" key="2">
    <source>
        <dbReference type="EMBL" id="KAJ3257452.1"/>
    </source>
</evidence>
<feature type="transmembrane region" description="Helical" evidence="1">
    <location>
        <begin position="6"/>
        <end position="25"/>
    </location>
</feature>
<gene>
    <name evidence="2" type="ORF">HK103_004527</name>
</gene>
<evidence type="ECO:0000313" key="3">
    <source>
        <dbReference type="Proteomes" id="UP001210925"/>
    </source>
</evidence>
<keyword evidence="1" id="KW-0472">Membrane</keyword>
<accession>A0AAD5UK47</accession>
<feature type="transmembrane region" description="Helical" evidence="1">
    <location>
        <begin position="46"/>
        <end position="65"/>
    </location>
</feature>
<dbReference type="Proteomes" id="UP001210925">
    <property type="component" value="Unassembled WGS sequence"/>
</dbReference>
<keyword evidence="3" id="KW-1185">Reference proteome</keyword>
<sequence>MLGYGFLIVLYDNIQSVYITTLIYMASKNKTEKLAISFKESLSLNCFILFMDLLGCAAIVGTLFTTGTVNDIFSCIFDATIGNHVSLLIQMFKKIVKLKFADTITSSVRSSQIKSANSIQSPTASQTGFPNPAVMKSSENVKEVVPSSSVSNEKVALSNQVNDENSDKFTSNLKQFYKKEIVQRNGSKIERRPSAQK</sequence>
<evidence type="ECO:0000256" key="1">
    <source>
        <dbReference type="SAM" id="Phobius"/>
    </source>
</evidence>
<protein>
    <submittedName>
        <fullName evidence="2">Uncharacterized protein</fullName>
    </submittedName>
</protein>
<organism evidence="2 3">
    <name type="scientific">Boothiomyces macroporosus</name>
    <dbReference type="NCBI Taxonomy" id="261099"/>
    <lineage>
        <taxon>Eukaryota</taxon>
        <taxon>Fungi</taxon>
        <taxon>Fungi incertae sedis</taxon>
        <taxon>Chytridiomycota</taxon>
        <taxon>Chytridiomycota incertae sedis</taxon>
        <taxon>Chytridiomycetes</taxon>
        <taxon>Rhizophydiales</taxon>
        <taxon>Terramycetaceae</taxon>
        <taxon>Boothiomyces</taxon>
    </lineage>
</organism>
<dbReference type="EMBL" id="JADGKB010000038">
    <property type="protein sequence ID" value="KAJ3257452.1"/>
    <property type="molecule type" value="Genomic_DNA"/>
</dbReference>
<dbReference type="AlphaFoldDB" id="A0AAD5UK47"/>
<comment type="caution">
    <text evidence="2">The sequence shown here is derived from an EMBL/GenBank/DDBJ whole genome shotgun (WGS) entry which is preliminary data.</text>
</comment>
<reference evidence="2" key="1">
    <citation type="submission" date="2020-05" db="EMBL/GenBank/DDBJ databases">
        <title>Phylogenomic resolution of chytrid fungi.</title>
        <authorList>
            <person name="Stajich J.E."/>
            <person name="Amses K."/>
            <person name="Simmons R."/>
            <person name="Seto K."/>
            <person name="Myers J."/>
            <person name="Bonds A."/>
            <person name="Quandt C.A."/>
            <person name="Barry K."/>
            <person name="Liu P."/>
            <person name="Grigoriev I."/>
            <person name="Longcore J.E."/>
            <person name="James T.Y."/>
        </authorList>
    </citation>
    <scope>NUCLEOTIDE SEQUENCE</scope>
    <source>
        <strain evidence="2">PLAUS21</strain>
    </source>
</reference>
<keyword evidence="1" id="KW-1133">Transmembrane helix</keyword>